<feature type="compositionally biased region" description="Low complexity" evidence="2">
    <location>
        <begin position="511"/>
        <end position="545"/>
    </location>
</feature>
<feature type="compositionally biased region" description="Basic and acidic residues" evidence="2">
    <location>
        <begin position="593"/>
        <end position="606"/>
    </location>
</feature>
<feature type="region of interest" description="Disordered" evidence="2">
    <location>
        <begin position="460"/>
        <end position="606"/>
    </location>
</feature>
<dbReference type="InterPro" id="IPR002035">
    <property type="entry name" value="VWF_A"/>
</dbReference>
<evidence type="ECO:0000256" key="1">
    <source>
        <dbReference type="PROSITE-ProRule" id="PRU00339"/>
    </source>
</evidence>
<reference evidence="5 6" key="1">
    <citation type="submission" date="2023-07" db="EMBL/GenBank/DDBJ databases">
        <title>Sorghum-associated microbial communities from plants grown in Nebraska, USA.</title>
        <authorList>
            <person name="Schachtman D."/>
        </authorList>
    </citation>
    <scope>NUCLEOTIDE SEQUENCE [LARGE SCALE GENOMIC DNA]</scope>
    <source>
        <strain evidence="5 6">BE190</strain>
    </source>
</reference>
<dbReference type="PROSITE" id="PS50005">
    <property type="entry name" value="TPR"/>
    <property type="match status" value="1"/>
</dbReference>
<dbReference type="InterPro" id="IPR036465">
    <property type="entry name" value="vWFA_dom_sf"/>
</dbReference>
<sequence length="653" mass="74804">MSAVDLLISQFHFLRPWWLVALAPVLVVALLLWYQKHNARSWQQMVAPELLQYLLDGQTTRIRPWQLIALLLAWIISCIALAGPSWEKRPVAVEQNQQALVLLLDLSPSMMSEDVKPSRLVRARLKIADLLRLRKDGQTALLVYAGDVHVVTPLTDDTETINNIIPALHPNIMPAQGSNTEEAVSRAIQLLKNAAITQGDLLLITDGIDKDAQYNISEIMTRESQYRLSILGVGGTAPTPIPSSKGGFVRDNKRNIVTTQLNAGELQNLANQSRGRYRTLASTSSDIDYLMDLPTPKKEETQRVERDFDSWYDRGHWLVLLLLPIILYCFRRGVLLCLFIVPLTALTPNKSYAFGWDDLWKNKNQQAYEKLQQEQAAEAAQQFDHPDWKASAQYRAGDYEEAAKNFAQSDDADAHYNRGNALAKASKLPDAIKAYDQALKLNPELEDAKINRKLVEELLKQQQQNQDQQDKDEQDQKDQDQQKQDQGNSDQQKDEQQQDQQQQDKNDQQKQQDQNNQQDQNQQQNQSDQQSQQDQQSSAGQNEQQKQSEQEKSDQEQSQQEKTDEEKAAEAAQREQEEQQAAEEKMQQMQAGEPKDDGLTDEERQAMEQWLRRIPDDPGGLLRNKFNYEHYKRNQEILNGDWEPAENGAEDRW</sequence>
<dbReference type="Proteomes" id="UP001253595">
    <property type="component" value="Unassembled WGS sequence"/>
</dbReference>
<dbReference type="EMBL" id="JAVDVX010000002">
    <property type="protein sequence ID" value="MDR7089070.1"/>
    <property type="molecule type" value="Genomic_DNA"/>
</dbReference>
<feature type="compositionally biased region" description="Basic and acidic residues" evidence="2">
    <location>
        <begin position="468"/>
        <end position="483"/>
    </location>
</feature>
<dbReference type="SMART" id="SM00327">
    <property type="entry name" value="VWA"/>
    <property type="match status" value="1"/>
</dbReference>
<evidence type="ECO:0000313" key="6">
    <source>
        <dbReference type="Proteomes" id="UP001253595"/>
    </source>
</evidence>
<dbReference type="SUPFAM" id="SSF48452">
    <property type="entry name" value="TPR-like"/>
    <property type="match status" value="1"/>
</dbReference>
<dbReference type="Gene3D" id="3.40.50.410">
    <property type="entry name" value="von Willebrand factor, type A domain"/>
    <property type="match status" value="1"/>
</dbReference>
<feature type="region of interest" description="Disordered" evidence="2">
    <location>
        <begin position="634"/>
        <end position="653"/>
    </location>
</feature>
<accession>A0ABU1UV47</accession>
<keyword evidence="1" id="KW-0802">TPR repeat</keyword>
<proteinExistence type="predicted"/>
<keyword evidence="3" id="KW-0472">Membrane</keyword>
<feature type="compositionally biased region" description="Basic and acidic residues" evidence="2">
    <location>
        <begin position="546"/>
        <end position="586"/>
    </location>
</feature>
<feature type="transmembrane region" description="Helical" evidence="3">
    <location>
        <begin position="16"/>
        <end position="34"/>
    </location>
</feature>
<name>A0ABU1UV47_9GAMM</name>
<protein>
    <submittedName>
        <fullName evidence="5">Ca-activated chloride channel family protein</fullName>
    </submittedName>
</protein>
<dbReference type="Gene3D" id="1.25.40.10">
    <property type="entry name" value="Tetratricopeptide repeat domain"/>
    <property type="match status" value="1"/>
</dbReference>
<dbReference type="Pfam" id="PF13519">
    <property type="entry name" value="VWA_2"/>
    <property type="match status" value="1"/>
</dbReference>
<dbReference type="InterPro" id="IPR011990">
    <property type="entry name" value="TPR-like_helical_dom_sf"/>
</dbReference>
<keyword evidence="3" id="KW-0812">Transmembrane</keyword>
<keyword evidence="3" id="KW-1133">Transmembrane helix</keyword>
<evidence type="ECO:0000313" key="5">
    <source>
        <dbReference type="EMBL" id="MDR7089070.1"/>
    </source>
</evidence>
<dbReference type="PROSITE" id="PS50293">
    <property type="entry name" value="TPR_REGION"/>
    <property type="match status" value="1"/>
</dbReference>
<dbReference type="Pfam" id="PF00515">
    <property type="entry name" value="TPR_1"/>
    <property type="match status" value="1"/>
</dbReference>
<gene>
    <name evidence="5" type="ORF">J2X05_001076</name>
</gene>
<comment type="caution">
    <text evidence="5">The sequence shown here is derived from an EMBL/GenBank/DDBJ whole genome shotgun (WGS) entry which is preliminary data.</text>
</comment>
<dbReference type="PANTHER" id="PTHR22550:SF14">
    <property type="entry name" value="VWFA DOMAIN-CONTAINING PROTEIN"/>
    <property type="match status" value="1"/>
</dbReference>
<dbReference type="PANTHER" id="PTHR22550">
    <property type="entry name" value="SPORE GERMINATION PROTEIN"/>
    <property type="match status" value="1"/>
</dbReference>
<evidence type="ECO:0000259" key="4">
    <source>
        <dbReference type="PROSITE" id="PS50234"/>
    </source>
</evidence>
<feature type="domain" description="VWFA" evidence="4">
    <location>
        <begin position="99"/>
        <end position="304"/>
    </location>
</feature>
<organism evidence="5 6">
    <name type="scientific">Cellvibrio fibrivorans</name>
    <dbReference type="NCBI Taxonomy" id="126350"/>
    <lineage>
        <taxon>Bacteria</taxon>
        <taxon>Pseudomonadati</taxon>
        <taxon>Pseudomonadota</taxon>
        <taxon>Gammaproteobacteria</taxon>
        <taxon>Cellvibrionales</taxon>
        <taxon>Cellvibrionaceae</taxon>
        <taxon>Cellvibrio</taxon>
    </lineage>
</organism>
<dbReference type="CDD" id="cd00198">
    <property type="entry name" value="vWFA"/>
    <property type="match status" value="1"/>
</dbReference>
<dbReference type="RefSeq" id="WP_310069673.1">
    <property type="nucleotide sequence ID" value="NZ_JAVDVX010000002.1"/>
</dbReference>
<dbReference type="SUPFAM" id="SSF53300">
    <property type="entry name" value="vWA-like"/>
    <property type="match status" value="1"/>
</dbReference>
<evidence type="ECO:0000256" key="2">
    <source>
        <dbReference type="SAM" id="MobiDB-lite"/>
    </source>
</evidence>
<dbReference type="InterPro" id="IPR019734">
    <property type="entry name" value="TPR_rpt"/>
</dbReference>
<keyword evidence="6" id="KW-1185">Reference proteome</keyword>
<dbReference type="InterPro" id="IPR050768">
    <property type="entry name" value="UPF0353/GerABKA_families"/>
</dbReference>
<evidence type="ECO:0000256" key="3">
    <source>
        <dbReference type="SAM" id="Phobius"/>
    </source>
</evidence>
<dbReference type="PROSITE" id="PS50234">
    <property type="entry name" value="VWFA"/>
    <property type="match status" value="1"/>
</dbReference>
<feature type="compositionally biased region" description="Basic and acidic residues" evidence="2">
    <location>
        <begin position="491"/>
        <end position="510"/>
    </location>
</feature>
<feature type="transmembrane region" description="Helical" evidence="3">
    <location>
        <begin position="67"/>
        <end position="86"/>
    </location>
</feature>
<dbReference type="SMART" id="SM00028">
    <property type="entry name" value="TPR"/>
    <property type="match status" value="1"/>
</dbReference>
<feature type="repeat" description="TPR" evidence="1">
    <location>
        <begin position="412"/>
        <end position="445"/>
    </location>
</feature>